<dbReference type="InterPro" id="IPR015927">
    <property type="entry name" value="Peptidase_S24_S26A/B/C"/>
</dbReference>
<dbReference type="SUPFAM" id="SSF51306">
    <property type="entry name" value="LexA/Signal peptidase"/>
    <property type="match status" value="2"/>
</dbReference>
<evidence type="ECO:0000313" key="2">
    <source>
        <dbReference type="EMBL" id="ARP21871.1"/>
    </source>
</evidence>
<proteinExistence type="predicted"/>
<dbReference type="CDD" id="cd06529">
    <property type="entry name" value="S24_LexA-like"/>
    <property type="match status" value="1"/>
</dbReference>
<keyword evidence="2" id="KW-0614">Plasmid</keyword>
<dbReference type="AlphaFoldDB" id="A0A1W6TM52"/>
<dbReference type="Gene3D" id="2.10.109.10">
    <property type="entry name" value="Umud Fragment, subunit A"/>
    <property type="match status" value="2"/>
</dbReference>
<feature type="domain" description="Peptidase S24/S26A/S26B/S26C" evidence="1">
    <location>
        <begin position="136"/>
        <end position="229"/>
    </location>
</feature>
<dbReference type="InterPro" id="IPR039418">
    <property type="entry name" value="LexA-like"/>
</dbReference>
<dbReference type="EMBL" id="CP017904">
    <property type="protein sequence ID" value="ARP21871.1"/>
    <property type="molecule type" value="Genomic_DNA"/>
</dbReference>
<accession>A0A1W6TM52</accession>
<gene>
    <name evidence="2" type="ORF">K05K4_51690</name>
</gene>
<protein>
    <submittedName>
        <fullName evidence="2">DNA polymerase V</fullName>
    </submittedName>
</protein>
<sequence>MKLLNFSVNATICAFTSPSTDYSERDLSIHQLLIGSSNSYTLLRVNSEHLDCNGVFNDSILVIDKALKPTHNCLVVGYLDAELVIGYYNKHQQSLCSLSGNTTELPTFSFLEFQLLGVATSVITPFVDCHIDPSPTDLDNLLVSDPNSSFVARVSGTSLEGRQVLDSDIVLVDRKLKPKHNDLIVANYNSSFVLKQLDVYNKALVSVDKDGHTKSTIIRPHDIFSIEGVITFAIRSLCPTGFNI</sequence>
<geneLocation type="plasmid" evidence="2">
    <name>pL289</name>
</geneLocation>
<organism evidence="2">
    <name type="scientific">Vibrio alginolyticus</name>
    <dbReference type="NCBI Taxonomy" id="663"/>
    <lineage>
        <taxon>Bacteria</taxon>
        <taxon>Pseudomonadati</taxon>
        <taxon>Pseudomonadota</taxon>
        <taxon>Gammaproteobacteria</taxon>
        <taxon>Vibrionales</taxon>
        <taxon>Vibrionaceae</taxon>
        <taxon>Vibrio</taxon>
    </lineage>
</organism>
<evidence type="ECO:0000259" key="1">
    <source>
        <dbReference type="Pfam" id="PF00717"/>
    </source>
</evidence>
<name>A0A1W6TM52_VIBAL</name>
<dbReference type="RefSeq" id="WP_086048450.1">
    <property type="nucleotide sequence ID" value="NZ_CP017898.1"/>
</dbReference>
<reference evidence="2" key="1">
    <citation type="submission" date="2016-10" db="EMBL/GenBank/DDBJ databases">
        <title>The High Quality Genome of Vibrio alginolyticus K01M1.</title>
        <authorList>
            <person name="Wendling C."/>
            <person name="Chibani C.M."/>
            <person name="Hertel R."/>
            <person name="Sproer C."/>
            <person name="Bunk B."/>
            <person name="Overmann J."/>
            <person name="Roth O."/>
            <person name="Liesegang H."/>
        </authorList>
    </citation>
    <scope>NUCLEOTIDE SEQUENCE</scope>
    <source>
        <strain evidence="2">K05K4</strain>
        <plasmid evidence="2">pL289</plasmid>
    </source>
</reference>
<dbReference type="InterPro" id="IPR036286">
    <property type="entry name" value="LexA/Signal_pep-like_sf"/>
</dbReference>
<dbReference type="Pfam" id="PF00717">
    <property type="entry name" value="Peptidase_S24"/>
    <property type="match status" value="1"/>
</dbReference>